<reference evidence="4" key="1">
    <citation type="submission" date="2016-06" db="EMBL/GenBank/DDBJ databases">
        <authorList>
            <person name="Varghese N."/>
            <person name="Submissions Spin"/>
        </authorList>
    </citation>
    <scope>NUCLEOTIDE SEQUENCE [LARGE SCALE GENOMIC DNA]</scope>
    <source>
        <strain evidence="4">DSM 43909</strain>
    </source>
</reference>
<accession>A0A1C4YDY7</accession>
<sequence>MFCAGTRISLQAVLDEHLHTLHGAPSDAWLDDDGLCELAEEARQAIASRPSTYVAFDPHHPGQPIKLPGRFALRYGGRGEEQSQVDRKAAVRRAFNSPFWPFVVATTSAGQEGIDFHQWCSAVVHWNTPANPVDFEQREGRVHRFGGHAVRRNVAAAHRAEALRSSEPDVWKAVYDAARATSGELGDFAPYWVFPGPAKIERHVLPYPLSRDQARLDRLKADLAVYRLAFGQPRQEDLLNLLRRQEPGHVGVADIRRRSRVPACSLPLATEAGQHRRGVRHRPSRQGGSVAPSIRASGPRPAARCTTRHPESPSRTTRRHRCRDGRRRRRRSACC</sequence>
<keyword evidence="3" id="KW-0347">Helicase</keyword>
<dbReference type="InterPro" id="IPR001650">
    <property type="entry name" value="Helicase_C-like"/>
</dbReference>
<dbReference type="InterPro" id="IPR027417">
    <property type="entry name" value="P-loop_NTPase"/>
</dbReference>
<evidence type="ECO:0000313" key="4">
    <source>
        <dbReference type="Proteomes" id="UP000198242"/>
    </source>
</evidence>
<feature type="region of interest" description="Disordered" evidence="1">
    <location>
        <begin position="268"/>
        <end position="335"/>
    </location>
</feature>
<name>A0A1C4YDY7_MICVI</name>
<organism evidence="3 4">
    <name type="scientific">Micromonospora viridifaciens</name>
    <dbReference type="NCBI Taxonomy" id="1881"/>
    <lineage>
        <taxon>Bacteria</taxon>
        <taxon>Bacillati</taxon>
        <taxon>Actinomycetota</taxon>
        <taxon>Actinomycetes</taxon>
        <taxon>Micromonosporales</taxon>
        <taxon>Micromonosporaceae</taxon>
        <taxon>Micromonospora</taxon>
    </lineage>
</organism>
<evidence type="ECO:0000259" key="2">
    <source>
        <dbReference type="SMART" id="SM00490"/>
    </source>
</evidence>
<keyword evidence="3" id="KW-0067">ATP-binding</keyword>
<keyword evidence="3" id="KW-0547">Nucleotide-binding</keyword>
<feature type="compositionally biased region" description="Basic residues" evidence="1">
    <location>
        <begin position="316"/>
        <end position="335"/>
    </location>
</feature>
<dbReference type="Pfam" id="PF00271">
    <property type="entry name" value="Helicase_C"/>
    <property type="match status" value="1"/>
</dbReference>
<keyword evidence="4" id="KW-1185">Reference proteome</keyword>
<gene>
    <name evidence="3" type="ORF">GA0074695_4170</name>
</gene>
<dbReference type="GO" id="GO:0004386">
    <property type="term" value="F:helicase activity"/>
    <property type="evidence" value="ECO:0007669"/>
    <property type="project" value="UniProtKB-KW"/>
</dbReference>
<dbReference type="AlphaFoldDB" id="A0A1C4YDY7"/>
<evidence type="ECO:0000256" key="1">
    <source>
        <dbReference type="SAM" id="MobiDB-lite"/>
    </source>
</evidence>
<feature type="compositionally biased region" description="Basic residues" evidence="1">
    <location>
        <begin position="275"/>
        <end position="284"/>
    </location>
</feature>
<evidence type="ECO:0000313" key="3">
    <source>
        <dbReference type="EMBL" id="SCF18935.1"/>
    </source>
</evidence>
<dbReference type="Proteomes" id="UP000198242">
    <property type="component" value="Chromosome I"/>
</dbReference>
<keyword evidence="3" id="KW-0378">Hydrolase</keyword>
<feature type="domain" description="Helicase C-terminal" evidence="2">
    <location>
        <begin position="40"/>
        <end position="146"/>
    </location>
</feature>
<dbReference type="SMART" id="SM00490">
    <property type="entry name" value="HELICc"/>
    <property type="match status" value="1"/>
</dbReference>
<dbReference type="Gene3D" id="3.40.50.300">
    <property type="entry name" value="P-loop containing nucleotide triphosphate hydrolases"/>
    <property type="match status" value="1"/>
</dbReference>
<proteinExistence type="predicted"/>
<dbReference type="SUPFAM" id="SSF52540">
    <property type="entry name" value="P-loop containing nucleoside triphosphate hydrolases"/>
    <property type="match status" value="1"/>
</dbReference>
<dbReference type="EMBL" id="LT607411">
    <property type="protein sequence ID" value="SCF18935.1"/>
    <property type="molecule type" value="Genomic_DNA"/>
</dbReference>
<protein>
    <submittedName>
        <fullName evidence="3">Helicase conserved C-terminal domain-containing protein</fullName>
    </submittedName>
</protein>